<gene>
    <name evidence="2" type="ORF">TTHERM_00312170</name>
</gene>
<dbReference type="KEGG" id="tet:TTHERM_00312170"/>
<keyword evidence="1" id="KW-1133">Transmembrane helix</keyword>
<feature type="transmembrane region" description="Helical" evidence="1">
    <location>
        <begin position="16"/>
        <end position="35"/>
    </location>
</feature>
<dbReference type="GeneID" id="7846450"/>
<organism evidence="2 3">
    <name type="scientific">Tetrahymena thermophila (strain SB210)</name>
    <dbReference type="NCBI Taxonomy" id="312017"/>
    <lineage>
        <taxon>Eukaryota</taxon>
        <taxon>Sar</taxon>
        <taxon>Alveolata</taxon>
        <taxon>Ciliophora</taxon>
        <taxon>Intramacronucleata</taxon>
        <taxon>Oligohymenophorea</taxon>
        <taxon>Hymenostomatida</taxon>
        <taxon>Tetrahymenina</taxon>
        <taxon>Tetrahymenidae</taxon>
        <taxon>Tetrahymena</taxon>
    </lineage>
</organism>
<sequence>MIFYYFMFWRPQSNRIYTYNFINTLLFIASIWIYFDTFYGIYHKTLDIKLQEVSQCKVIGKETVDLGGVEFYSILYVDFVYNNQQLLGYSCQSSLSKEQANSKISPNEFYFKRDKIACDYYSQDSIGVLQSESQANGYQQQHLKSNKDIIYQNSQPIPGCYNQYTFSDVKLPSWLCIPSDFPFQTMIDSEKCYLNFYGDISKAQQNALSRAALKDVQDFALITYNQIPIPKWTYQPLLIFDFNILIISLNSIYFYIVFFFKQALLHVLGKKIQFQELKEEDCLFYNLQKQKEQRVLLNQENKFNALSELNNTNEVVQQSKNKLNCMMKQKSLSQNKDIHQDLDKKMKENLNLDQNNFEKEQKNSQFQQDIVKSQKQQENLITDNQINQYLATEVDYVQEDTSLNSSKHEREQDESLQPQLIELQTSSVSSKKTCESKKINYFNSPTDTLISFTPRRKKLTAAQSTFN</sequence>
<dbReference type="AlphaFoldDB" id="Q22KR3"/>
<evidence type="ECO:0000256" key="1">
    <source>
        <dbReference type="SAM" id="Phobius"/>
    </source>
</evidence>
<keyword evidence="1" id="KW-0472">Membrane</keyword>
<dbReference type="InParanoid" id="Q22KR3"/>
<reference evidence="3" key="1">
    <citation type="journal article" date="2006" name="PLoS Biol.">
        <title>Macronuclear genome sequence of the ciliate Tetrahymena thermophila, a model eukaryote.</title>
        <authorList>
            <person name="Eisen J.A."/>
            <person name="Coyne R.S."/>
            <person name="Wu M."/>
            <person name="Wu D."/>
            <person name="Thiagarajan M."/>
            <person name="Wortman J.R."/>
            <person name="Badger J.H."/>
            <person name="Ren Q."/>
            <person name="Amedeo P."/>
            <person name="Jones K.M."/>
            <person name="Tallon L.J."/>
            <person name="Delcher A.L."/>
            <person name="Salzberg S.L."/>
            <person name="Silva J.C."/>
            <person name="Haas B.J."/>
            <person name="Majoros W.H."/>
            <person name="Farzad M."/>
            <person name="Carlton J.M."/>
            <person name="Smith R.K. Jr."/>
            <person name="Garg J."/>
            <person name="Pearlman R.E."/>
            <person name="Karrer K.M."/>
            <person name="Sun L."/>
            <person name="Manning G."/>
            <person name="Elde N.C."/>
            <person name="Turkewitz A.P."/>
            <person name="Asai D.J."/>
            <person name="Wilkes D.E."/>
            <person name="Wang Y."/>
            <person name="Cai H."/>
            <person name="Collins K."/>
            <person name="Stewart B.A."/>
            <person name="Lee S.R."/>
            <person name="Wilamowska K."/>
            <person name="Weinberg Z."/>
            <person name="Ruzzo W.L."/>
            <person name="Wloga D."/>
            <person name="Gaertig J."/>
            <person name="Frankel J."/>
            <person name="Tsao C.-C."/>
            <person name="Gorovsky M.A."/>
            <person name="Keeling P.J."/>
            <person name="Waller R.F."/>
            <person name="Patron N.J."/>
            <person name="Cherry J.M."/>
            <person name="Stover N.A."/>
            <person name="Krieger C.J."/>
            <person name="del Toro C."/>
            <person name="Ryder H.F."/>
            <person name="Williamson S.C."/>
            <person name="Barbeau R.A."/>
            <person name="Hamilton E.P."/>
            <person name="Orias E."/>
        </authorList>
    </citation>
    <scope>NUCLEOTIDE SEQUENCE [LARGE SCALE GENOMIC DNA]</scope>
    <source>
        <strain evidence="3">SB210</strain>
    </source>
</reference>
<keyword evidence="3" id="KW-1185">Reference proteome</keyword>
<dbReference type="HOGENOM" id="CLU_527358_0_0_1"/>
<dbReference type="OrthoDB" id="296669at2759"/>
<protein>
    <submittedName>
        <fullName evidence="2">Transmembrane protein, putative</fullName>
    </submittedName>
</protein>
<name>Q22KR3_TETTS</name>
<dbReference type="Proteomes" id="UP000009168">
    <property type="component" value="Unassembled WGS sequence"/>
</dbReference>
<keyword evidence="1 2" id="KW-0812">Transmembrane</keyword>
<proteinExistence type="predicted"/>
<dbReference type="EMBL" id="GG662498">
    <property type="protein sequence ID" value="EAR85736.2"/>
    <property type="molecule type" value="Genomic_DNA"/>
</dbReference>
<evidence type="ECO:0000313" key="2">
    <source>
        <dbReference type="EMBL" id="EAR85736.2"/>
    </source>
</evidence>
<feature type="transmembrane region" description="Helical" evidence="1">
    <location>
        <begin position="237"/>
        <end position="260"/>
    </location>
</feature>
<dbReference type="RefSeq" id="XP_001033399.2">
    <property type="nucleotide sequence ID" value="XM_001033399.2"/>
</dbReference>
<evidence type="ECO:0000313" key="3">
    <source>
        <dbReference type="Proteomes" id="UP000009168"/>
    </source>
</evidence>
<accession>Q22KR3</accession>